<dbReference type="InterPro" id="IPR010310">
    <property type="entry name" value="T7SS_ESAT-6-like"/>
</dbReference>
<accession>A0A2T0S7L9</accession>
<dbReference type="EMBL" id="PVZG01000006">
    <property type="protein sequence ID" value="PRY29410.1"/>
    <property type="molecule type" value="Genomic_DNA"/>
</dbReference>
<feature type="compositionally biased region" description="Low complexity" evidence="1">
    <location>
        <begin position="85"/>
        <end position="100"/>
    </location>
</feature>
<feature type="region of interest" description="Disordered" evidence="1">
    <location>
        <begin position="83"/>
        <end position="112"/>
    </location>
</feature>
<dbReference type="AlphaFoldDB" id="A0A2T0S7L9"/>
<organism evidence="2 3">
    <name type="scientific">Pseudosporangium ferrugineum</name>
    <dbReference type="NCBI Taxonomy" id="439699"/>
    <lineage>
        <taxon>Bacteria</taxon>
        <taxon>Bacillati</taxon>
        <taxon>Actinomycetota</taxon>
        <taxon>Actinomycetes</taxon>
        <taxon>Micromonosporales</taxon>
        <taxon>Micromonosporaceae</taxon>
        <taxon>Pseudosporangium</taxon>
    </lineage>
</organism>
<comment type="caution">
    <text evidence="2">The sequence shown here is derived from an EMBL/GenBank/DDBJ whole genome shotgun (WGS) entry which is preliminary data.</text>
</comment>
<dbReference type="NCBIfam" id="TIGR03930">
    <property type="entry name" value="WXG100_ESAT6"/>
    <property type="match status" value="1"/>
</dbReference>
<dbReference type="InterPro" id="IPR036689">
    <property type="entry name" value="ESAT-6-like_sf"/>
</dbReference>
<evidence type="ECO:0000313" key="2">
    <source>
        <dbReference type="EMBL" id="PRY29410.1"/>
    </source>
</evidence>
<dbReference type="RefSeq" id="WP_425440156.1">
    <property type="nucleotide sequence ID" value="NZ_PVZG01000006.1"/>
</dbReference>
<dbReference type="Proteomes" id="UP000239209">
    <property type="component" value="Unassembled WGS sequence"/>
</dbReference>
<evidence type="ECO:0000256" key="1">
    <source>
        <dbReference type="SAM" id="MobiDB-lite"/>
    </source>
</evidence>
<dbReference type="Pfam" id="PF06013">
    <property type="entry name" value="WXG100"/>
    <property type="match status" value="1"/>
</dbReference>
<keyword evidence="3" id="KW-1185">Reference proteome</keyword>
<proteinExistence type="predicted"/>
<dbReference type="Gene3D" id="1.10.287.1060">
    <property type="entry name" value="ESAT-6-like"/>
    <property type="match status" value="1"/>
</dbReference>
<evidence type="ECO:0000313" key="3">
    <source>
        <dbReference type="Proteomes" id="UP000239209"/>
    </source>
</evidence>
<reference evidence="2 3" key="1">
    <citation type="submission" date="2018-03" db="EMBL/GenBank/DDBJ databases">
        <title>Genomic Encyclopedia of Archaeal and Bacterial Type Strains, Phase II (KMG-II): from individual species to whole genera.</title>
        <authorList>
            <person name="Goeker M."/>
        </authorList>
    </citation>
    <scope>NUCLEOTIDE SEQUENCE [LARGE SCALE GENOMIC DNA]</scope>
    <source>
        <strain evidence="2 3">DSM 45348</strain>
    </source>
</reference>
<name>A0A2T0S7L9_9ACTN</name>
<protein>
    <submittedName>
        <fullName evidence="2">WXG100 family type VII secretion target</fullName>
    </submittedName>
</protein>
<dbReference type="SUPFAM" id="SSF140453">
    <property type="entry name" value="EsxAB dimer-like"/>
    <property type="match status" value="1"/>
</dbReference>
<gene>
    <name evidence="2" type="ORF">CLV70_106127</name>
</gene>
<sequence length="112" mass="11608">MTSGVAQTQAESAVMAQTAAKFDQVNSSLTAMLNKLMSELSVLQTAWVGAGGRAFSTVKHQYQRDLAQLNKALADTAEAIRTSGVSYESTDSSAASSVTKSGGGGYSLPLEN</sequence>